<dbReference type="InterPro" id="IPR015797">
    <property type="entry name" value="NUDIX_hydrolase-like_dom_sf"/>
</dbReference>
<dbReference type="GO" id="GO:0016818">
    <property type="term" value="F:hydrolase activity, acting on acid anhydrides, in phosphorus-containing anhydrides"/>
    <property type="evidence" value="ECO:0007669"/>
    <property type="project" value="InterPro"/>
</dbReference>
<keyword evidence="6" id="KW-0460">Magnesium</keyword>
<evidence type="ECO:0000256" key="4">
    <source>
        <dbReference type="ARBA" id="ARBA00022723"/>
    </source>
</evidence>
<evidence type="ECO:0000259" key="8">
    <source>
        <dbReference type="PROSITE" id="PS51462"/>
    </source>
</evidence>
<dbReference type="EMBL" id="HACG01002123">
    <property type="protein sequence ID" value="CEK48988.1"/>
    <property type="molecule type" value="Transcribed_RNA"/>
</dbReference>
<dbReference type="AlphaFoldDB" id="A0A0B6XYS5"/>
<evidence type="ECO:0000256" key="1">
    <source>
        <dbReference type="ARBA" id="ARBA00001936"/>
    </source>
</evidence>
<dbReference type="InterPro" id="IPR039121">
    <property type="entry name" value="NUDT19"/>
</dbReference>
<proteinExistence type="inferred from homology"/>
<sequence>CHLVWAIKHFRVVLKKNYIMAATLKHWREAATLILVTSSKLSRGISPQLTSANIAEVNALNDSVSSVVPVVPSVDNADNFDILLLKRSSRSKFMPNLYVFPGGVAVNNDFSNEWLSVFRKLGADAQHTLFQMLSANSGSAAPLFARPRDQAFSDIPSEVAFRICAIRETFEESGVLLALPVEQSRNVVNSSCSNSKQGSLSPSLLYKDSTVINSWRKRVNEDPNEFLRMCLELDLIPEIWSLYEWSNWLTPALARENFRRFDTIFFVCCVDHKPEAVEDAAETVNAVWASPSSLLSSYFVQNGGLAVPQVYELSRLINFQSARQLLMFVANADRSRIERWLPCLVMCKDYNLEVLPGDDLYPKHADPTTTEIASVYSETLEELNSKFPNHHRVINLRPKPVYFPQCTLPQTKEHVYPCISVLNSIRMRPKL</sequence>
<dbReference type="CDD" id="cd18870">
    <property type="entry name" value="NUDIX_AcylCoAdiphos_Nudt19"/>
    <property type="match status" value="1"/>
</dbReference>
<comment type="cofactor">
    <cofactor evidence="2">
        <name>Mg(2+)</name>
        <dbReference type="ChEBI" id="CHEBI:18420"/>
    </cofactor>
</comment>
<evidence type="ECO:0000313" key="9">
    <source>
        <dbReference type="EMBL" id="CEK48988.1"/>
    </source>
</evidence>
<dbReference type="SUPFAM" id="SSF55811">
    <property type="entry name" value="Nudix"/>
    <property type="match status" value="1"/>
</dbReference>
<reference evidence="9" key="1">
    <citation type="submission" date="2014-12" db="EMBL/GenBank/DDBJ databases">
        <title>Insight into the proteome of Arion vulgaris.</title>
        <authorList>
            <person name="Aradska J."/>
            <person name="Bulat T."/>
            <person name="Smidak R."/>
            <person name="Sarate P."/>
            <person name="Gangsoo J."/>
            <person name="Sialana F."/>
            <person name="Bilban M."/>
            <person name="Lubec G."/>
        </authorList>
    </citation>
    <scope>NUCLEOTIDE SEQUENCE</scope>
    <source>
        <tissue evidence="9">Skin</tissue>
    </source>
</reference>
<keyword evidence="5" id="KW-0378">Hydrolase</keyword>
<comment type="cofactor">
    <cofactor evidence="1">
        <name>Mn(2+)</name>
        <dbReference type="ChEBI" id="CHEBI:29035"/>
    </cofactor>
</comment>
<evidence type="ECO:0000256" key="5">
    <source>
        <dbReference type="ARBA" id="ARBA00022801"/>
    </source>
</evidence>
<dbReference type="PROSITE" id="PS51462">
    <property type="entry name" value="NUDIX"/>
    <property type="match status" value="1"/>
</dbReference>
<dbReference type="GO" id="GO:0005739">
    <property type="term" value="C:mitochondrion"/>
    <property type="evidence" value="ECO:0007669"/>
    <property type="project" value="TreeGrafter"/>
</dbReference>
<evidence type="ECO:0000256" key="7">
    <source>
        <dbReference type="ARBA" id="ARBA00023211"/>
    </source>
</evidence>
<organism evidence="9">
    <name type="scientific">Arion vulgaris</name>
    <dbReference type="NCBI Taxonomy" id="1028688"/>
    <lineage>
        <taxon>Eukaryota</taxon>
        <taxon>Metazoa</taxon>
        <taxon>Spiralia</taxon>
        <taxon>Lophotrochozoa</taxon>
        <taxon>Mollusca</taxon>
        <taxon>Gastropoda</taxon>
        <taxon>Heterobranchia</taxon>
        <taxon>Euthyneura</taxon>
        <taxon>Panpulmonata</taxon>
        <taxon>Eupulmonata</taxon>
        <taxon>Stylommatophora</taxon>
        <taxon>Helicina</taxon>
        <taxon>Arionoidea</taxon>
        <taxon>Arionidae</taxon>
        <taxon>Arion</taxon>
    </lineage>
</organism>
<dbReference type="PANTHER" id="PTHR12318:SF0">
    <property type="entry name" value="ACYL-COENZYME A DIPHOSPHATASE NUDT19"/>
    <property type="match status" value="1"/>
</dbReference>
<keyword evidence="4" id="KW-0479">Metal-binding</keyword>
<gene>
    <name evidence="9" type="primary">ORF5947</name>
</gene>
<feature type="domain" description="Nudix hydrolase" evidence="8">
    <location>
        <begin position="60"/>
        <end position="312"/>
    </location>
</feature>
<evidence type="ECO:0000256" key="6">
    <source>
        <dbReference type="ARBA" id="ARBA00022842"/>
    </source>
</evidence>
<name>A0A0B6XYS5_9EUPU</name>
<feature type="non-terminal residue" evidence="9">
    <location>
        <position position="1"/>
    </location>
</feature>
<dbReference type="InterPro" id="IPR000086">
    <property type="entry name" value="NUDIX_hydrolase_dom"/>
</dbReference>
<comment type="similarity">
    <text evidence="3">Belongs to the Nudix hydrolase family.</text>
</comment>
<protein>
    <recommendedName>
        <fullName evidence="8">Nudix hydrolase domain-containing protein</fullName>
    </recommendedName>
</protein>
<evidence type="ECO:0000256" key="3">
    <source>
        <dbReference type="ARBA" id="ARBA00005582"/>
    </source>
</evidence>
<dbReference type="GO" id="GO:0046872">
    <property type="term" value="F:metal ion binding"/>
    <property type="evidence" value="ECO:0007669"/>
    <property type="project" value="UniProtKB-KW"/>
</dbReference>
<accession>A0A0B6XYS5</accession>
<dbReference type="Gene3D" id="3.90.79.10">
    <property type="entry name" value="Nucleoside Triphosphate Pyrophosphohydrolase"/>
    <property type="match status" value="1"/>
</dbReference>
<evidence type="ECO:0000256" key="2">
    <source>
        <dbReference type="ARBA" id="ARBA00001946"/>
    </source>
</evidence>
<keyword evidence="7" id="KW-0464">Manganese</keyword>
<dbReference type="PANTHER" id="PTHR12318">
    <property type="entry name" value="TESTOSTERONE-REGULATED PROTEIN RP2"/>
    <property type="match status" value="1"/>
</dbReference>